<comment type="caution">
    <text evidence="2">The sequence shown here is derived from an EMBL/GenBank/DDBJ whole genome shotgun (WGS) entry which is preliminary data.</text>
</comment>
<accession>A0ABW3ME13</accession>
<evidence type="ECO:0000256" key="1">
    <source>
        <dbReference type="SAM" id="Coils"/>
    </source>
</evidence>
<sequence length="61" mass="6454">APAAASQMAFVGAANTAAVQIEVAQVESVPTQRVQLVLENCEQLLDELRRRMESLSAAAAE</sequence>
<feature type="non-terminal residue" evidence="2">
    <location>
        <position position="1"/>
    </location>
</feature>
<keyword evidence="1" id="KW-0175">Coiled coil</keyword>
<gene>
    <name evidence="2" type="ORF">ACFQ1S_24895</name>
</gene>
<reference evidence="3" key="1">
    <citation type="journal article" date="2019" name="Int. J. Syst. Evol. Microbiol.">
        <title>The Global Catalogue of Microorganisms (GCM) 10K type strain sequencing project: providing services to taxonomists for standard genome sequencing and annotation.</title>
        <authorList>
            <consortium name="The Broad Institute Genomics Platform"/>
            <consortium name="The Broad Institute Genome Sequencing Center for Infectious Disease"/>
            <person name="Wu L."/>
            <person name="Ma J."/>
        </authorList>
    </citation>
    <scope>NUCLEOTIDE SEQUENCE [LARGE SCALE GENOMIC DNA]</scope>
    <source>
        <strain evidence="3">JCM 31486</strain>
    </source>
</reference>
<dbReference type="Proteomes" id="UP001597045">
    <property type="component" value="Unassembled WGS sequence"/>
</dbReference>
<protein>
    <submittedName>
        <fullName evidence="2">Uncharacterized protein</fullName>
    </submittedName>
</protein>
<keyword evidence="3" id="KW-1185">Reference proteome</keyword>
<proteinExistence type="predicted"/>
<evidence type="ECO:0000313" key="3">
    <source>
        <dbReference type="Proteomes" id="UP001597045"/>
    </source>
</evidence>
<organism evidence="2 3">
    <name type="scientific">Kibdelosporangium lantanae</name>
    <dbReference type="NCBI Taxonomy" id="1497396"/>
    <lineage>
        <taxon>Bacteria</taxon>
        <taxon>Bacillati</taxon>
        <taxon>Actinomycetota</taxon>
        <taxon>Actinomycetes</taxon>
        <taxon>Pseudonocardiales</taxon>
        <taxon>Pseudonocardiaceae</taxon>
        <taxon>Kibdelosporangium</taxon>
    </lineage>
</organism>
<name>A0ABW3ME13_9PSEU</name>
<dbReference type="EMBL" id="JBHTIS010001652">
    <property type="protein sequence ID" value="MFD1048536.1"/>
    <property type="molecule type" value="Genomic_DNA"/>
</dbReference>
<evidence type="ECO:0000313" key="2">
    <source>
        <dbReference type="EMBL" id="MFD1048536.1"/>
    </source>
</evidence>
<feature type="coiled-coil region" evidence="1">
    <location>
        <begin position="31"/>
        <end position="58"/>
    </location>
</feature>